<keyword evidence="3" id="KW-1185">Reference proteome</keyword>
<feature type="region of interest" description="Disordered" evidence="1">
    <location>
        <begin position="277"/>
        <end position="342"/>
    </location>
</feature>
<dbReference type="AlphaFoldDB" id="A0A0C9TNH1"/>
<dbReference type="HOGENOM" id="CLU_660733_0_0_1"/>
<feature type="compositionally biased region" description="Low complexity" evidence="1">
    <location>
        <begin position="232"/>
        <end position="251"/>
    </location>
</feature>
<name>A0A0C9TNH1_PAXIN</name>
<proteinExistence type="predicted"/>
<evidence type="ECO:0000313" key="3">
    <source>
        <dbReference type="Proteomes" id="UP000053647"/>
    </source>
</evidence>
<evidence type="ECO:0000313" key="2">
    <source>
        <dbReference type="EMBL" id="KIJ08771.1"/>
    </source>
</evidence>
<dbReference type="EMBL" id="KN819558">
    <property type="protein sequence ID" value="KIJ08771.1"/>
    <property type="molecule type" value="Genomic_DNA"/>
</dbReference>
<protein>
    <submittedName>
        <fullName evidence="2">Uncharacterized protein</fullName>
    </submittedName>
</protein>
<sequence>MLRVCMRYGCGTRLPMHNVGDICEACASAGFVRAPPAVVPKRVPRRAKDRTHPLPRESIDLVRASLLREAQAIQESRPALAVPTESQDVDDSMDFDLVYPEDTVETVHSSNSDSTIQGRGPPVDEDADIDLELVYPEDAAEAARKSEPNPRTRVASQASLSAFFIGGLQTIPALDMAQLNNATLTNANLTPLRQCIMPGCNETLTSITLQRCVNCSLGYWKQRKQAAVEARSTPSGVVPGPPTTAAGTPVVMTPNNQESVIKLPKAGLAGGIAALDNTQGRSSDVEEVTEDDAPPPSSSPTSKDSNGPVADLTVDSVPGWDSDLTDLSSSSGEESESESESEVLKITIPVLVNHHSLDGIIAGKPVSRVEERSVNTKGFVMKIYGDVWLGLKMMRVHSRNRQHPMTPPLGTPDGGP</sequence>
<reference evidence="3" key="2">
    <citation type="submission" date="2015-01" db="EMBL/GenBank/DDBJ databases">
        <title>Evolutionary Origins and Diversification of the Mycorrhizal Mutualists.</title>
        <authorList>
            <consortium name="DOE Joint Genome Institute"/>
            <consortium name="Mycorrhizal Genomics Consortium"/>
            <person name="Kohler A."/>
            <person name="Kuo A."/>
            <person name="Nagy L.G."/>
            <person name="Floudas D."/>
            <person name="Copeland A."/>
            <person name="Barry K.W."/>
            <person name="Cichocki N."/>
            <person name="Veneault-Fourrey C."/>
            <person name="LaButti K."/>
            <person name="Lindquist E.A."/>
            <person name="Lipzen A."/>
            <person name="Lundell T."/>
            <person name="Morin E."/>
            <person name="Murat C."/>
            <person name="Riley R."/>
            <person name="Ohm R."/>
            <person name="Sun H."/>
            <person name="Tunlid A."/>
            <person name="Henrissat B."/>
            <person name="Grigoriev I.V."/>
            <person name="Hibbett D.S."/>
            <person name="Martin F."/>
        </authorList>
    </citation>
    <scope>NUCLEOTIDE SEQUENCE [LARGE SCALE GENOMIC DNA]</scope>
    <source>
        <strain evidence="3">ATCC 200175</strain>
    </source>
</reference>
<organism evidence="2 3">
    <name type="scientific">Paxillus involutus ATCC 200175</name>
    <dbReference type="NCBI Taxonomy" id="664439"/>
    <lineage>
        <taxon>Eukaryota</taxon>
        <taxon>Fungi</taxon>
        <taxon>Dikarya</taxon>
        <taxon>Basidiomycota</taxon>
        <taxon>Agaricomycotina</taxon>
        <taxon>Agaricomycetes</taxon>
        <taxon>Agaricomycetidae</taxon>
        <taxon>Boletales</taxon>
        <taxon>Paxilineae</taxon>
        <taxon>Paxillaceae</taxon>
        <taxon>Paxillus</taxon>
    </lineage>
</organism>
<evidence type="ECO:0000256" key="1">
    <source>
        <dbReference type="SAM" id="MobiDB-lite"/>
    </source>
</evidence>
<dbReference type="Proteomes" id="UP000053647">
    <property type="component" value="Unassembled WGS sequence"/>
</dbReference>
<dbReference type="OrthoDB" id="3266602at2759"/>
<feature type="region of interest" description="Disordered" evidence="1">
    <location>
        <begin position="106"/>
        <end position="126"/>
    </location>
</feature>
<accession>A0A0C9TNH1</accession>
<feature type="compositionally biased region" description="Polar residues" evidence="1">
    <location>
        <begin position="106"/>
        <end position="117"/>
    </location>
</feature>
<reference evidence="2 3" key="1">
    <citation type="submission" date="2014-06" db="EMBL/GenBank/DDBJ databases">
        <authorList>
            <consortium name="DOE Joint Genome Institute"/>
            <person name="Kuo A."/>
            <person name="Kohler A."/>
            <person name="Nagy L.G."/>
            <person name="Floudas D."/>
            <person name="Copeland A."/>
            <person name="Barry K.W."/>
            <person name="Cichocki N."/>
            <person name="Veneault-Fourrey C."/>
            <person name="LaButti K."/>
            <person name="Lindquist E.A."/>
            <person name="Lipzen A."/>
            <person name="Lundell T."/>
            <person name="Morin E."/>
            <person name="Murat C."/>
            <person name="Sun H."/>
            <person name="Tunlid A."/>
            <person name="Henrissat B."/>
            <person name="Grigoriev I.V."/>
            <person name="Hibbett D.S."/>
            <person name="Martin F."/>
            <person name="Nordberg H.P."/>
            <person name="Cantor M.N."/>
            <person name="Hua S.X."/>
        </authorList>
    </citation>
    <scope>NUCLEOTIDE SEQUENCE [LARGE SCALE GENOMIC DNA]</scope>
    <source>
        <strain evidence="2 3">ATCC 200175</strain>
    </source>
</reference>
<gene>
    <name evidence="2" type="ORF">PAXINDRAFT_102451</name>
</gene>
<feature type="region of interest" description="Disordered" evidence="1">
    <location>
        <begin position="230"/>
        <end position="251"/>
    </location>
</feature>